<dbReference type="GeneID" id="54410518"/>
<gene>
    <name evidence="1" type="ORF">P153DRAFT_381908</name>
</gene>
<sequence>MGLHNDEKKACKEFLNNFTTGPDPTWGFYVYATYTRPQEQVDSNQNSSSDKTAVVDDNTYFQNLLDKFHDLATENLRDSYPVSYNQRIIDALRLVPAAIMPNASLSKVCTHFRTHYARILDSERLYEPGYQDAYNEEGLFGPKYEWCMVIDDEALESFDADDDDDTFAKLLSGDYMEMKKPVALTAKYRDGTGGTQWNGWFKFSAGMLKDVFEVVNEGEIEAYFRGEDELIDI</sequence>
<dbReference type="RefSeq" id="XP_033527865.1">
    <property type="nucleotide sequence ID" value="XM_033670086.1"/>
</dbReference>
<proteinExistence type="predicted"/>
<dbReference type="AlphaFoldDB" id="A0A6A6AQN6"/>
<reference evidence="1" key="1">
    <citation type="journal article" date="2020" name="Stud. Mycol.">
        <title>101 Dothideomycetes genomes: a test case for predicting lifestyles and emergence of pathogens.</title>
        <authorList>
            <person name="Haridas S."/>
            <person name="Albert R."/>
            <person name="Binder M."/>
            <person name="Bloem J."/>
            <person name="Labutti K."/>
            <person name="Salamov A."/>
            <person name="Andreopoulos B."/>
            <person name="Baker S."/>
            <person name="Barry K."/>
            <person name="Bills G."/>
            <person name="Bluhm B."/>
            <person name="Cannon C."/>
            <person name="Castanera R."/>
            <person name="Culley D."/>
            <person name="Daum C."/>
            <person name="Ezra D."/>
            <person name="Gonzalez J."/>
            <person name="Henrissat B."/>
            <person name="Kuo A."/>
            <person name="Liang C."/>
            <person name="Lipzen A."/>
            <person name="Lutzoni F."/>
            <person name="Magnuson J."/>
            <person name="Mondo S."/>
            <person name="Nolan M."/>
            <person name="Ohm R."/>
            <person name="Pangilinan J."/>
            <person name="Park H.-J."/>
            <person name="Ramirez L."/>
            <person name="Alfaro M."/>
            <person name="Sun H."/>
            <person name="Tritt A."/>
            <person name="Yoshinaga Y."/>
            <person name="Zwiers L.-H."/>
            <person name="Turgeon B."/>
            <person name="Goodwin S."/>
            <person name="Spatafora J."/>
            <person name="Crous P."/>
            <person name="Grigoriev I."/>
        </authorList>
    </citation>
    <scope>NUCLEOTIDE SEQUENCE</scope>
    <source>
        <strain evidence="1">CBS 119687</strain>
    </source>
</reference>
<organism evidence="1 2">
    <name type="scientific">Dothidotthia symphoricarpi CBS 119687</name>
    <dbReference type="NCBI Taxonomy" id="1392245"/>
    <lineage>
        <taxon>Eukaryota</taxon>
        <taxon>Fungi</taxon>
        <taxon>Dikarya</taxon>
        <taxon>Ascomycota</taxon>
        <taxon>Pezizomycotina</taxon>
        <taxon>Dothideomycetes</taxon>
        <taxon>Pleosporomycetidae</taxon>
        <taxon>Pleosporales</taxon>
        <taxon>Dothidotthiaceae</taxon>
        <taxon>Dothidotthia</taxon>
    </lineage>
</organism>
<name>A0A6A6AQN6_9PLEO</name>
<accession>A0A6A6AQN6</accession>
<dbReference type="OrthoDB" id="6499973at2759"/>
<protein>
    <submittedName>
        <fullName evidence="1">Uncharacterized protein</fullName>
    </submittedName>
</protein>
<dbReference type="EMBL" id="ML977499">
    <property type="protein sequence ID" value="KAF2133478.1"/>
    <property type="molecule type" value="Genomic_DNA"/>
</dbReference>
<evidence type="ECO:0000313" key="1">
    <source>
        <dbReference type="EMBL" id="KAF2133478.1"/>
    </source>
</evidence>
<keyword evidence="2" id="KW-1185">Reference proteome</keyword>
<evidence type="ECO:0000313" key="2">
    <source>
        <dbReference type="Proteomes" id="UP000799771"/>
    </source>
</evidence>
<dbReference type="Proteomes" id="UP000799771">
    <property type="component" value="Unassembled WGS sequence"/>
</dbReference>